<name>A0A087TQ50_STEMI</name>
<accession>A0A087TQ50</accession>
<evidence type="ECO:0000259" key="2">
    <source>
        <dbReference type="Pfam" id="PF18293"/>
    </source>
</evidence>
<keyword evidence="4" id="KW-1185">Reference proteome</keyword>
<sequence length="232" mass="26299">MPSAAAKVEKVASSEANDPLKLVVNMLEKKMRNLEKRKVKLDNYKNEAANGKELNEDQKIAVSKGDEVKSVLEFAKDLIKQVNTIVQEHARQQKKLAKKEQLERQQFEIQRLTEAYMYVHILSHFQNEDVRSDFLNGTNGAVQLTSEQLSQLDQLYKLIGPGFPNEHADLTSHFHTLAENHIFLVEGKNKEIVGTTYKALKEILQTVNECGYLTRSSEPADATSSDETPEEE</sequence>
<evidence type="ECO:0000313" key="4">
    <source>
        <dbReference type="Proteomes" id="UP000054359"/>
    </source>
</evidence>
<dbReference type="EMBL" id="KK116267">
    <property type="protein sequence ID" value="KFM67239.1"/>
    <property type="molecule type" value="Genomic_DNA"/>
</dbReference>
<dbReference type="AlphaFoldDB" id="A0A087TQ50"/>
<feature type="non-terminal residue" evidence="3">
    <location>
        <position position="232"/>
    </location>
</feature>
<dbReference type="GO" id="GO:0005737">
    <property type="term" value="C:cytoplasm"/>
    <property type="evidence" value="ECO:0007669"/>
    <property type="project" value="TreeGrafter"/>
</dbReference>
<dbReference type="InterPro" id="IPR028816">
    <property type="entry name" value="Caprin"/>
</dbReference>
<dbReference type="OrthoDB" id="10062814at2759"/>
<organism evidence="3 4">
    <name type="scientific">Stegodyphus mimosarum</name>
    <name type="common">African social velvet spider</name>
    <dbReference type="NCBI Taxonomy" id="407821"/>
    <lineage>
        <taxon>Eukaryota</taxon>
        <taxon>Metazoa</taxon>
        <taxon>Ecdysozoa</taxon>
        <taxon>Arthropoda</taxon>
        <taxon>Chelicerata</taxon>
        <taxon>Arachnida</taxon>
        <taxon>Araneae</taxon>
        <taxon>Araneomorphae</taxon>
        <taxon>Entelegynae</taxon>
        <taxon>Eresoidea</taxon>
        <taxon>Eresidae</taxon>
        <taxon>Stegodyphus</taxon>
    </lineage>
</organism>
<protein>
    <submittedName>
        <fullName evidence="3">Caprin-1</fullName>
    </submittedName>
</protein>
<gene>
    <name evidence="3" type="ORF">X975_14680</name>
</gene>
<dbReference type="InterPro" id="IPR041637">
    <property type="entry name" value="Caprin-1_dimer"/>
</dbReference>
<proteinExistence type="inferred from homology"/>
<feature type="domain" description="Caprin-1 dimerization" evidence="2">
    <location>
        <begin position="98"/>
        <end position="213"/>
    </location>
</feature>
<dbReference type="Pfam" id="PF18293">
    <property type="entry name" value="Caprin-1_dimer"/>
    <property type="match status" value="1"/>
</dbReference>
<reference evidence="3 4" key="1">
    <citation type="submission" date="2013-11" db="EMBL/GenBank/DDBJ databases">
        <title>Genome sequencing of Stegodyphus mimosarum.</title>
        <authorList>
            <person name="Bechsgaard J."/>
        </authorList>
    </citation>
    <scope>NUCLEOTIDE SEQUENCE [LARGE SCALE GENOMIC DNA]</scope>
</reference>
<dbReference type="Proteomes" id="UP000054359">
    <property type="component" value="Unassembled WGS sequence"/>
</dbReference>
<dbReference type="PANTHER" id="PTHR22922:SF19">
    <property type="entry name" value="CAPRIN HOMOLOG"/>
    <property type="match status" value="1"/>
</dbReference>
<dbReference type="STRING" id="407821.A0A087TQ50"/>
<evidence type="ECO:0000313" key="3">
    <source>
        <dbReference type="EMBL" id="KFM67239.1"/>
    </source>
</evidence>
<dbReference type="OMA" id="TIDMECK"/>
<comment type="similarity">
    <text evidence="1">Belongs to the caprin family.</text>
</comment>
<dbReference type="GO" id="GO:0003723">
    <property type="term" value="F:RNA binding"/>
    <property type="evidence" value="ECO:0007669"/>
    <property type="project" value="TreeGrafter"/>
</dbReference>
<dbReference type="PANTHER" id="PTHR22922">
    <property type="entry name" value="GPI-ANCHORED PROTEIN P137"/>
    <property type="match status" value="1"/>
</dbReference>
<evidence type="ECO:0000256" key="1">
    <source>
        <dbReference type="ARBA" id="ARBA00007950"/>
    </source>
</evidence>